<feature type="domain" description="Dihydroorotate dehydrogenase catalytic" evidence="7">
    <location>
        <begin position="3"/>
        <end position="301"/>
    </location>
</feature>
<dbReference type="SUPFAM" id="SSF51395">
    <property type="entry name" value="FMN-linked oxidoreductases"/>
    <property type="match status" value="1"/>
</dbReference>
<keyword evidence="4" id="KW-0288">FMN</keyword>
<evidence type="ECO:0000256" key="5">
    <source>
        <dbReference type="ARBA" id="ARBA00022975"/>
    </source>
</evidence>
<dbReference type="PIRSF" id="PIRSF000164">
    <property type="entry name" value="DHO_oxidase"/>
    <property type="match status" value="1"/>
</dbReference>
<dbReference type="UniPathway" id="UPA00070"/>
<sequence>MELRTKIGRLELVHPVLNAAGTCKTLEDFKKLVRTPLPAVMVGSITTEVRYGNPGSTFFSNPNFSLNSVGLSNPGIDYYIEFLPQMVKIADAADKYVFVSVEGSRPAGYALLTELAFQSGVHLVELNLGCPNKWTNDGRQETIPSYDLDMLKEILRVCKLSFRFTRKNKILSVKLSPIPDPVLLKKIADLINESEIICAVTTSNTLPNVFAYADDGRPAIQSVTELGGMGGSALKPIALGQVKQLRELLRDGIDIIGVGGIKTGKDVLDYLNAGASAVQIGTACFDRGPQIFGDVLTELAAL</sequence>
<comment type="cofactor">
    <cofactor evidence="1">
        <name>FMN</name>
        <dbReference type="ChEBI" id="CHEBI:58210"/>
    </cofactor>
</comment>
<reference evidence="8 9" key="1">
    <citation type="journal article" date="2016" name="Nat. Commun.">
        <title>Thousands of microbial genomes shed light on interconnected biogeochemical processes in an aquifer system.</title>
        <authorList>
            <person name="Anantharaman K."/>
            <person name="Brown C.T."/>
            <person name="Hug L.A."/>
            <person name="Sharon I."/>
            <person name="Castelle C.J."/>
            <person name="Probst A.J."/>
            <person name="Thomas B.C."/>
            <person name="Singh A."/>
            <person name="Wilkins M.J."/>
            <person name="Karaoz U."/>
            <person name="Brodie E.L."/>
            <person name="Williams K.H."/>
            <person name="Hubbard S.S."/>
            <person name="Banfield J.F."/>
        </authorList>
    </citation>
    <scope>NUCLEOTIDE SEQUENCE [LARGE SCALE GENOMIC DNA]</scope>
</reference>
<dbReference type="InterPro" id="IPR013785">
    <property type="entry name" value="Aldolase_TIM"/>
</dbReference>
<evidence type="ECO:0000313" key="8">
    <source>
        <dbReference type="EMBL" id="OGZ62303.1"/>
    </source>
</evidence>
<evidence type="ECO:0000256" key="6">
    <source>
        <dbReference type="ARBA" id="ARBA00023002"/>
    </source>
</evidence>
<keyword evidence="6" id="KW-0560">Oxidoreductase</keyword>
<dbReference type="InterPro" id="IPR005720">
    <property type="entry name" value="Dihydroorotate_DH_cat"/>
</dbReference>
<dbReference type="PROSITE" id="PS00912">
    <property type="entry name" value="DHODEHASE_2"/>
    <property type="match status" value="1"/>
</dbReference>
<dbReference type="InterPro" id="IPR001295">
    <property type="entry name" value="Dihydroorotate_DH_CS"/>
</dbReference>
<dbReference type="STRING" id="1802165.A3F94_00745"/>
<comment type="pathway">
    <text evidence="2">Pyrimidine metabolism; UMP biosynthesis via de novo pathway.</text>
</comment>
<dbReference type="GO" id="GO:0005737">
    <property type="term" value="C:cytoplasm"/>
    <property type="evidence" value="ECO:0007669"/>
    <property type="project" value="InterPro"/>
</dbReference>
<dbReference type="AlphaFoldDB" id="A0A1G2HIM4"/>
<dbReference type="InterPro" id="IPR050074">
    <property type="entry name" value="DHO_dehydrogenase"/>
</dbReference>
<dbReference type="Gene3D" id="3.20.20.70">
    <property type="entry name" value="Aldolase class I"/>
    <property type="match status" value="1"/>
</dbReference>
<organism evidence="8 9">
    <name type="scientific">Candidatus Spechtbacteria bacterium RIFCSPLOWO2_12_FULL_38_22</name>
    <dbReference type="NCBI Taxonomy" id="1802165"/>
    <lineage>
        <taxon>Bacteria</taxon>
        <taxon>Candidatus Spechtiibacteriota</taxon>
    </lineage>
</organism>
<proteinExistence type="predicted"/>
<name>A0A1G2HIM4_9BACT</name>
<dbReference type="InterPro" id="IPR012135">
    <property type="entry name" value="Dihydroorotate_DH_1_2"/>
</dbReference>
<dbReference type="Gene3D" id="2.30.26.10">
    <property type="entry name" value="Dihydroorotate Dehydrogenase A, chain A, domain 2"/>
    <property type="match status" value="1"/>
</dbReference>
<dbReference type="Pfam" id="PF01180">
    <property type="entry name" value="DHO_dh"/>
    <property type="match status" value="1"/>
</dbReference>
<evidence type="ECO:0000256" key="4">
    <source>
        <dbReference type="ARBA" id="ARBA00022643"/>
    </source>
</evidence>
<evidence type="ECO:0000313" key="9">
    <source>
        <dbReference type="Proteomes" id="UP000176770"/>
    </source>
</evidence>
<dbReference type="PANTHER" id="PTHR48109:SF1">
    <property type="entry name" value="DIHYDROOROTATE DEHYDROGENASE (FUMARATE)"/>
    <property type="match status" value="1"/>
</dbReference>
<dbReference type="GO" id="GO:0006207">
    <property type="term" value="P:'de novo' pyrimidine nucleobase biosynthetic process"/>
    <property type="evidence" value="ECO:0007669"/>
    <property type="project" value="InterPro"/>
</dbReference>
<dbReference type="Proteomes" id="UP000176770">
    <property type="component" value="Unassembled WGS sequence"/>
</dbReference>
<dbReference type="PANTHER" id="PTHR48109">
    <property type="entry name" value="DIHYDROOROTATE DEHYDROGENASE (QUINONE), MITOCHONDRIAL-RELATED"/>
    <property type="match status" value="1"/>
</dbReference>
<dbReference type="GO" id="GO:0044205">
    <property type="term" value="P:'de novo' UMP biosynthetic process"/>
    <property type="evidence" value="ECO:0007669"/>
    <property type="project" value="UniProtKB-UniPathway"/>
</dbReference>
<keyword evidence="3" id="KW-0285">Flavoprotein</keyword>
<keyword evidence="5" id="KW-0665">Pyrimidine biosynthesis</keyword>
<gene>
    <name evidence="8" type="ORF">A3F94_00745</name>
</gene>
<comment type="caution">
    <text evidence="8">The sequence shown here is derived from an EMBL/GenBank/DDBJ whole genome shotgun (WGS) entry which is preliminary data.</text>
</comment>
<accession>A0A1G2HIM4</accession>
<dbReference type="EMBL" id="MHOK01000003">
    <property type="protein sequence ID" value="OGZ62303.1"/>
    <property type="molecule type" value="Genomic_DNA"/>
</dbReference>
<evidence type="ECO:0000256" key="1">
    <source>
        <dbReference type="ARBA" id="ARBA00001917"/>
    </source>
</evidence>
<dbReference type="InterPro" id="IPR023359">
    <property type="entry name" value="Dihydro_DH_chainA_dom2"/>
</dbReference>
<dbReference type="GO" id="GO:0004152">
    <property type="term" value="F:dihydroorotate dehydrogenase activity"/>
    <property type="evidence" value="ECO:0007669"/>
    <property type="project" value="InterPro"/>
</dbReference>
<evidence type="ECO:0000256" key="3">
    <source>
        <dbReference type="ARBA" id="ARBA00022630"/>
    </source>
</evidence>
<protein>
    <recommendedName>
        <fullName evidence="7">Dihydroorotate dehydrogenase catalytic domain-containing protein</fullName>
    </recommendedName>
</protein>
<evidence type="ECO:0000259" key="7">
    <source>
        <dbReference type="Pfam" id="PF01180"/>
    </source>
</evidence>
<evidence type="ECO:0000256" key="2">
    <source>
        <dbReference type="ARBA" id="ARBA00004725"/>
    </source>
</evidence>